<dbReference type="InterPro" id="IPR051788">
    <property type="entry name" value="MFS_Transporter"/>
</dbReference>
<feature type="transmembrane region" description="Helical" evidence="8">
    <location>
        <begin position="423"/>
        <end position="445"/>
    </location>
</feature>
<dbReference type="InParanoid" id="A0A1X2HMU7"/>
<feature type="transmembrane region" description="Helical" evidence="8">
    <location>
        <begin position="369"/>
        <end position="390"/>
    </location>
</feature>
<feature type="transmembrane region" description="Helical" evidence="8">
    <location>
        <begin position="205"/>
        <end position="225"/>
    </location>
</feature>
<dbReference type="Proteomes" id="UP000242180">
    <property type="component" value="Unassembled WGS sequence"/>
</dbReference>
<dbReference type="Gene3D" id="1.20.1250.20">
    <property type="entry name" value="MFS general substrate transporter like domains"/>
    <property type="match status" value="1"/>
</dbReference>
<gene>
    <name evidence="10" type="ORF">BCR43DRAFT_452861</name>
</gene>
<reference evidence="10 11" key="1">
    <citation type="submission" date="2016-07" db="EMBL/GenBank/DDBJ databases">
        <title>Pervasive Adenine N6-methylation of Active Genes in Fungi.</title>
        <authorList>
            <consortium name="DOE Joint Genome Institute"/>
            <person name="Mondo S.J."/>
            <person name="Dannebaum R.O."/>
            <person name="Kuo R.C."/>
            <person name="Labutti K."/>
            <person name="Haridas S."/>
            <person name="Kuo A."/>
            <person name="Salamov A."/>
            <person name="Ahrendt S.R."/>
            <person name="Lipzen A."/>
            <person name="Sullivan W."/>
            <person name="Andreopoulos W.B."/>
            <person name="Clum A."/>
            <person name="Lindquist E."/>
            <person name="Daum C."/>
            <person name="Ramamoorthy G.K."/>
            <person name="Gryganskyi A."/>
            <person name="Culley D."/>
            <person name="Magnuson J.K."/>
            <person name="James T.Y."/>
            <person name="O'Malley M.A."/>
            <person name="Stajich J.E."/>
            <person name="Spatafora J.W."/>
            <person name="Visel A."/>
            <person name="Grigoriev I.V."/>
        </authorList>
    </citation>
    <scope>NUCLEOTIDE SEQUENCE [LARGE SCALE GENOMIC DNA]</scope>
    <source>
        <strain evidence="10 11">NRRL 2496</strain>
    </source>
</reference>
<dbReference type="EMBL" id="MCGN01000002">
    <property type="protein sequence ID" value="ORZ00733.1"/>
    <property type="molecule type" value="Genomic_DNA"/>
</dbReference>
<feature type="transmembrane region" description="Helical" evidence="8">
    <location>
        <begin position="457"/>
        <end position="476"/>
    </location>
</feature>
<evidence type="ECO:0000256" key="1">
    <source>
        <dbReference type="ARBA" id="ARBA00004127"/>
    </source>
</evidence>
<dbReference type="InterPro" id="IPR011701">
    <property type="entry name" value="MFS"/>
</dbReference>
<comment type="subcellular location">
    <subcellularLocation>
        <location evidence="1">Endomembrane system</location>
        <topology evidence="1">Multi-pass membrane protein</topology>
    </subcellularLocation>
</comment>
<feature type="transmembrane region" description="Helical" evidence="8">
    <location>
        <begin position="302"/>
        <end position="325"/>
    </location>
</feature>
<dbReference type="InterPro" id="IPR036259">
    <property type="entry name" value="MFS_trans_sf"/>
</dbReference>
<dbReference type="PROSITE" id="PS50850">
    <property type="entry name" value="MFS"/>
    <property type="match status" value="1"/>
</dbReference>
<keyword evidence="5 8" id="KW-1133">Transmembrane helix</keyword>
<dbReference type="PANTHER" id="PTHR23514">
    <property type="entry name" value="BYPASS OF STOP CODON PROTEIN 6"/>
    <property type="match status" value="1"/>
</dbReference>
<keyword evidence="4 8" id="KW-0812">Transmembrane</keyword>
<dbReference type="OMA" id="NNKLHMA"/>
<dbReference type="GO" id="GO:0012505">
    <property type="term" value="C:endomembrane system"/>
    <property type="evidence" value="ECO:0007669"/>
    <property type="project" value="UniProtKB-SubCell"/>
</dbReference>
<evidence type="ECO:0000256" key="4">
    <source>
        <dbReference type="ARBA" id="ARBA00022692"/>
    </source>
</evidence>
<evidence type="ECO:0000256" key="8">
    <source>
        <dbReference type="SAM" id="Phobius"/>
    </source>
</evidence>
<evidence type="ECO:0000259" key="9">
    <source>
        <dbReference type="PROSITE" id="PS50850"/>
    </source>
</evidence>
<dbReference type="OrthoDB" id="413079at2759"/>
<keyword evidence="3" id="KW-0813">Transport</keyword>
<keyword evidence="6 8" id="KW-0472">Membrane</keyword>
<keyword evidence="11" id="KW-1185">Reference proteome</keyword>
<name>A0A1X2HMU7_SYNRA</name>
<accession>A0A1X2HMU7</accession>
<proteinExistence type="inferred from homology"/>
<dbReference type="PANTHER" id="PTHR23514:SF3">
    <property type="entry name" value="BYPASS OF STOP CODON PROTEIN 6"/>
    <property type="match status" value="1"/>
</dbReference>
<dbReference type="AlphaFoldDB" id="A0A1X2HMU7"/>
<dbReference type="Pfam" id="PF07690">
    <property type="entry name" value="MFS_1"/>
    <property type="match status" value="1"/>
</dbReference>
<comment type="caution">
    <text evidence="10">The sequence shown here is derived from an EMBL/GenBank/DDBJ whole genome shotgun (WGS) entry which is preliminary data.</text>
</comment>
<feature type="transmembrane region" description="Helical" evidence="8">
    <location>
        <begin position="168"/>
        <end position="193"/>
    </location>
</feature>
<evidence type="ECO:0000256" key="6">
    <source>
        <dbReference type="ARBA" id="ARBA00023136"/>
    </source>
</evidence>
<evidence type="ECO:0000313" key="10">
    <source>
        <dbReference type="EMBL" id="ORZ00733.1"/>
    </source>
</evidence>
<feature type="transmembrane region" description="Helical" evidence="8">
    <location>
        <begin position="345"/>
        <end position="362"/>
    </location>
</feature>
<feature type="transmembrane region" description="Helical" evidence="8">
    <location>
        <begin position="129"/>
        <end position="156"/>
    </location>
</feature>
<feature type="transmembrane region" description="Helical" evidence="8">
    <location>
        <begin position="87"/>
        <end position="109"/>
    </location>
</feature>
<protein>
    <submittedName>
        <fullName evidence="10">Major facilitator superfamily domain-containing protein</fullName>
    </submittedName>
</protein>
<evidence type="ECO:0000256" key="3">
    <source>
        <dbReference type="ARBA" id="ARBA00022448"/>
    </source>
</evidence>
<dbReference type="InterPro" id="IPR020846">
    <property type="entry name" value="MFS_dom"/>
</dbReference>
<evidence type="ECO:0000313" key="11">
    <source>
        <dbReference type="Proteomes" id="UP000242180"/>
    </source>
</evidence>
<dbReference type="FunFam" id="1.20.1250.20:FF:000286">
    <property type="entry name" value="MFS efflux transporter"/>
    <property type="match status" value="1"/>
</dbReference>
<organism evidence="10 11">
    <name type="scientific">Syncephalastrum racemosum</name>
    <name type="common">Filamentous fungus</name>
    <dbReference type="NCBI Taxonomy" id="13706"/>
    <lineage>
        <taxon>Eukaryota</taxon>
        <taxon>Fungi</taxon>
        <taxon>Fungi incertae sedis</taxon>
        <taxon>Mucoromycota</taxon>
        <taxon>Mucoromycotina</taxon>
        <taxon>Mucoromycetes</taxon>
        <taxon>Mucorales</taxon>
        <taxon>Syncephalastraceae</taxon>
        <taxon>Syncephalastrum</taxon>
    </lineage>
</organism>
<evidence type="ECO:0000256" key="5">
    <source>
        <dbReference type="ARBA" id="ARBA00022989"/>
    </source>
</evidence>
<dbReference type="GO" id="GO:0022857">
    <property type="term" value="F:transmembrane transporter activity"/>
    <property type="evidence" value="ECO:0007669"/>
    <property type="project" value="InterPro"/>
</dbReference>
<sequence length="518" mass="56392">MVDESIQAVPSASSNAMHDPCGGPGSKVDEKTATEDSMTWSDRWQAIRPSFLPMIQSFMIQFITGINDSNLGIMLPSIKAHYGLSQYVVSIIFLCNSLGYVASAFANGYLVKHISQARTALLGSCSMVIGFLVVLFGVPFPVMCIFIVFVGLGVGLTQASSNVVCGELPYNTVMLSFLHANYAAGGLIGPLMASGLLQAGKTWNTSYIILTALAIFNTLSICVTFRRLRIQAEREADAEKELALQKERDLENLPPAVVPTPISERNSMSPTIYSDCESDRSTVHSTKKPQQSMLQETLLQRIVYMGAPFLLFYTGVEVTIGNWGYTFLITARSTDLPKMAHFMSGYWGGLCAGRLFLGYFTLRFGEKRMVYLYLSVIVVMLTLLWVLPYIGANATSLVITGFALGPLFPTTVSVAHKLIPTRLYACSVGFLSACASTGSALMPYITGVLIGSTGVQAMLPFVVAMSSAMLVAWAAIPDPVDNGSLFTVAKRLFRRVIWQRRQDEENSCEGKPSAYTIA</sequence>
<feature type="transmembrane region" description="Helical" evidence="8">
    <location>
        <begin position="396"/>
        <end position="416"/>
    </location>
</feature>
<dbReference type="GO" id="GO:0016020">
    <property type="term" value="C:membrane"/>
    <property type="evidence" value="ECO:0007669"/>
    <property type="project" value="TreeGrafter"/>
</dbReference>
<feature type="domain" description="Major facilitator superfamily (MFS) profile" evidence="9">
    <location>
        <begin position="53"/>
        <end position="480"/>
    </location>
</feature>
<comment type="similarity">
    <text evidence="2">Belongs to the major facilitator superfamily.</text>
</comment>
<dbReference type="SUPFAM" id="SSF103473">
    <property type="entry name" value="MFS general substrate transporter"/>
    <property type="match status" value="1"/>
</dbReference>
<dbReference type="STRING" id="13706.A0A1X2HMU7"/>
<evidence type="ECO:0000256" key="2">
    <source>
        <dbReference type="ARBA" id="ARBA00008335"/>
    </source>
</evidence>
<feature type="region of interest" description="Disordered" evidence="7">
    <location>
        <begin position="1"/>
        <end position="34"/>
    </location>
</feature>
<evidence type="ECO:0000256" key="7">
    <source>
        <dbReference type="SAM" id="MobiDB-lite"/>
    </source>
</evidence>